<dbReference type="AlphaFoldDB" id="A0A437QET5"/>
<feature type="domain" description="DUF6436" evidence="1">
    <location>
        <begin position="54"/>
        <end position="169"/>
    </location>
</feature>
<dbReference type="InterPro" id="IPR045494">
    <property type="entry name" value="DUF6436"/>
</dbReference>
<organism evidence="2 3">
    <name type="scientific">Rheinheimera riviphila</name>
    <dbReference type="NCBI Taxonomy" id="1834037"/>
    <lineage>
        <taxon>Bacteria</taxon>
        <taxon>Pseudomonadati</taxon>
        <taxon>Pseudomonadota</taxon>
        <taxon>Gammaproteobacteria</taxon>
        <taxon>Chromatiales</taxon>
        <taxon>Chromatiaceae</taxon>
        <taxon>Rheinheimera</taxon>
    </lineage>
</organism>
<dbReference type="RefSeq" id="WP_127700756.1">
    <property type="nucleotide sequence ID" value="NZ_SACS01000027.1"/>
</dbReference>
<evidence type="ECO:0000259" key="1">
    <source>
        <dbReference type="Pfam" id="PF20029"/>
    </source>
</evidence>
<dbReference type="Proteomes" id="UP000283077">
    <property type="component" value="Unassembled WGS sequence"/>
</dbReference>
<dbReference type="Pfam" id="PF20029">
    <property type="entry name" value="DUF6436"/>
    <property type="match status" value="1"/>
</dbReference>
<evidence type="ECO:0000313" key="2">
    <source>
        <dbReference type="EMBL" id="RVU33088.1"/>
    </source>
</evidence>
<sequence>MKLSSLRIGWALLLLWLLASSVLLFRLGQTDVGEFDPQLQLQQHPQQLAALLRLSGAGSGETLLLNVLDPNCRCAALAENHLQQLQPTLTKLPKLRQLAFNPTQLQQAGIAVPATPMMIVLRNKQLIYSGPYASGPACSIGESLLDQVLQQKLQTPASWLNSETVTCRCLRS</sequence>
<name>A0A437QET5_9GAMM</name>
<comment type="caution">
    <text evidence="2">The sequence shown here is derived from an EMBL/GenBank/DDBJ whole genome shotgun (WGS) entry which is preliminary data.</text>
</comment>
<proteinExistence type="predicted"/>
<dbReference type="OrthoDB" id="8897581at2"/>
<protein>
    <recommendedName>
        <fullName evidence="1">DUF6436 domain-containing protein</fullName>
    </recommendedName>
</protein>
<gene>
    <name evidence="2" type="ORF">EOE67_18195</name>
</gene>
<evidence type="ECO:0000313" key="3">
    <source>
        <dbReference type="Proteomes" id="UP000283077"/>
    </source>
</evidence>
<dbReference type="EMBL" id="SACS01000027">
    <property type="protein sequence ID" value="RVU33088.1"/>
    <property type="molecule type" value="Genomic_DNA"/>
</dbReference>
<keyword evidence="3" id="KW-1185">Reference proteome</keyword>
<reference evidence="2 3" key="1">
    <citation type="submission" date="2019-01" db="EMBL/GenBank/DDBJ databases">
        <authorList>
            <person name="Chen W.-M."/>
        </authorList>
    </citation>
    <scope>NUCLEOTIDE SEQUENCE [LARGE SCALE GENOMIC DNA]</scope>
    <source>
        <strain evidence="2 3">KYPC3</strain>
    </source>
</reference>
<accession>A0A437QET5</accession>